<evidence type="ECO:0000256" key="1">
    <source>
        <dbReference type="SAM" id="Phobius"/>
    </source>
</evidence>
<evidence type="ECO:0000313" key="3">
    <source>
        <dbReference type="WBParaSite" id="ALUE_0001005701-mRNA-1"/>
    </source>
</evidence>
<sequence>MSLMADLVWIIVSYGFAAGGVPIAAFNFIVLIGILRKKCLRNSFAMIAFMIFNGTATGVCLIAVGSFRVILFHSLDGNYMEITIPSKHCITDVSHCFYSLIRSCSEY</sequence>
<keyword evidence="1" id="KW-1133">Transmembrane helix</keyword>
<feature type="transmembrane region" description="Helical" evidence="1">
    <location>
        <begin position="12"/>
        <end position="35"/>
    </location>
</feature>
<dbReference type="AlphaFoldDB" id="A0A0M3I1C3"/>
<name>A0A0M3I1C3_ASCLU</name>
<protein>
    <submittedName>
        <fullName evidence="3">7TM_GPCR_Srx domain-containing protein</fullName>
    </submittedName>
</protein>
<keyword evidence="1" id="KW-0472">Membrane</keyword>
<evidence type="ECO:0000313" key="2">
    <source>
        <dbReference type="Proteomes" id="UP000036681"/>
    </source>
</evidence>
<dbReference type="Proteomes" id="UP000036681">
    <property type="component" value="Unplaced"/>
</dbReference>
<accession>A0A0M3I1C3</accession>
<dbReference type="WBParaSite" id="ALUE_0001005701-mRNA-1">
    <property type="protein sequence ID" value="ALUE_0001005701-mRNA-1"/>
    <property type="gene ID" value="ALUE_0001005701"/>
</dbReference>
<proteinExistence type="predicted"/>
<keyword evidence="2" id="KW-1185">Reference proteome</keyword>
<organism evidence="2 3">
    <name type="scientific">Ascaris lumbricoides</name>
    <name type="common">Giant roundworm</name>
    <dbReference type="NCBI Taxonomy" id="6252"/>
    <lineage>
        <taxon>Eukaryota</taxon>
        <taxon>Metazoa</taxon>
        <taxon>Ecdysozoa</taxon>
        <taxon>Nematoda</taxon>
        <taxon>Chromadorea</taxon>
        <taxon>Rhabditida</taxon>
        <taxon>Spirurina</taxon>
        <taxon>Ascaridomorpha</taxon>
        <taxon>Ascaridoidea</taxon>
        <taxon>Ascarididae</taxon>
        <taxon>Ascaris</taxon>
    </lineage>
</organism>
<keyword evidence="1" id="KW-0812">Transmembrane</keyword>
<feature type="transmembrane region" description="Helical" evidence="1">
    <location>
        <begin position="47"/>
        <end position="71"/>
    </location>
</feature>
<reference evidence="3" key="1">
    <citation type="submission" date="2017-02" db="UniProtKB">
        <authorList>
            <consortium name="WormBaseParasite"/>
        </authorList>
    </citation>
    <scope>IDENTIFICATION</scope>
</reference>